<evidence type="ECO:0000313" key="2">
    <source>
        <dbReference type="Proteomes" id="UP000709295"/>
    </source>
</evidence>
<reference evidence="1" key="1">
    <citation type="submission" date="2021-01" db="EMBL/GenBank/DDBJ databases">
        <title>Phytophthora aleatoria, a newly-described species from Pinus radiata is distinct from Phytophthora cactorum isolates based on comparative genomics.</title>
        <authorList>
            <person name="Mcdougal R."/>
            <person name="Panda P."/>
            <person name="Williams N."/>
            <person name="Studholme D.J."/>
        </authorList>
    </citation>
    <scope>NUCLEOTIDE SEQUENCE</scope>
    <source>
        <strain evidence="1">NZFS 4037</strain>
    </source>
</reference>
<proteinExistence type="predicted"/>
<name>A0A8J5M2H6_9STRA</name>
<dbReference type="Proteomes" id="UP000709295">
    <property type="component" value="Unassembled WGS sequence"/>
</dbReference>
<accession>A0A8J5M2H6</accession>
<dbReference type="EMBL" id="JAENGY010000524">
    <property type="protein sequence ID" value="KAG6961098.1"/>
    <property type="molecule type" value="Genomic_DNA"/>
</dbReference>
<organism evidence="1 2">
    <name type="scientific">Phytophthora aleatoria</name>
    <dbReference type="NCBI Taxonomy" id="2496075"/>
    <lineage>
        <taxon>Eukaryota</taxon>
        <taxon>Sar</taxon>
        <taxon>Stramenopiles</taxon>
        <taxon>Oomycota</taxon>
        <taxon>Peronosporomycetes</taxon>
        <taxon>Peronosporales</taxon>
        <taxon>Peronosporaceae</taxon>
        <taxon>Phytophthora</taxon>
    </lineage>
</organism>
<evidence type="ECO:0000313" key="1">
    <source>
        <dbReference type="EMBL" id="KAG6961098.1"/>
    </source>
</evidence>
<keyword evidence="2" id="KW-1185">Reference proteome</keyword>
<gene>
    <name evidence="1" type="ORF">JG688_00009283</name>
</gene>
<comment type="caution">
    <text evidence="1">The sequence shown here is derived from an EMBL/GenBank/DDBJ whole genome shotgun (WGS) entry which is preliminary data.</text>
</comment>
<sequence>MTAAISVICADANSQPRAGRAPMFTPQVYGNEHQQRETRLAETSATCGFGRGQDRWSSLN</sequence>
<protein>
    <submittedName>
        <fullName evidence="1">Uncharacterized protein</fullName>
    </submittedName>
</protein>
<dbReference type="AlphaFoldDB" id="A0A8J5M2H6"/>